<protein>
    <submittedName>
        <fullName evidence="2">Nuclear transport factor 2 family protein</fullName>
    </submittedName>
</protein>
<keyword evidence="3" id="KW-1185">Reference proteome</keyword>
<name>A0ABX6ELK7_9HYPH</name>
<dbReference type="Pfam" id="PF12680">
    <property type="entry name" value="SnoaL_2"/>
    <property type="match status" value="1"/>
</dbReference>
<feature type="domain" description="SnoaL-like" evidence="1">
    <location>
        <begin position="17"/>
        <end position="110"/>
    </location>
</feature>
<dbReference type="InterPro" id="IPR037401">
    <property type="entry name" value="SnoaL-like"/>
</dbReference>
<evidence type="ECO:0000313" key="2">
    <source>
        <dbReference type="EMBL" id="QGM95708.1"/>
    </source>
</evidence>
<dbReference type="EMBL" id="CP044328">
    <property type="protein sequence ID" value="QGM95708.1"/>
    <property type="molecule type" value="Genomic_DNA"/>
</dbReference>
<sequence length="135" mass="14876">MAPGDGDGMDAEALCKSYLNALDGSDLSAVCSLFTADAVAHSPLYGVRPAREFYAELFADTNRSETTLLNVFDSSDSGSAVALHFRYVWTLKSGRAATFECVDVFELSEDRNQFTKIVIIYDTAHLRADFETSRR</sequence>
<dbReference type="Proteomes" id="UP000424673">
    <property type="component" value="Chromosome"/>
</dbReference>
<accession>A0ABX6ELK7</accession>
<proteinExistence type="predicted"/>
<dbReference type="InterPro" id="IPR032710">
    <property type="entry name" value="NTF2-like_dom_sf"/>
</dbReference>
<reference evidence="3" key="1">
    <citation type="submission" date="2019-09" db="EMBL/GenBank/DDBJ databases">
        <title>Isolation and complete genome sequencing of Methylocystis species.</title>
        <authorList>
            <person name="Rumah B.L."/>
            <person name="Stead C.E."/>
            <person name="Stevens B.C."/>
            <person name="Minton N.P."/>
            <person name="Grosse-Honebrink A."/>
            <person name="Zhang Y."/>
        </authorList>
    </citation>
    <scope>NUCLEOTIDE SEQUENCE [LARGE SCALE GENOMIC DNA]</scope>
    <source>
        <strain evidence="3">BRCS1</strain>
    </source>
</reference>
<reference evidence="2 3" key="2">
    <citation type="journal article" date="2021" name="AMB Express">
        <title>Isolation and characterisation of Methylocystis spp. for poly-3-hydroxybutyrate production using waste methane feedstocks.</title>
        <authorList>
            <person name="Rumah B.L."/>
            <person name="Stead C.E."/>
            <person name="Claxton Stevens B.H."/>
            <person name="Minton N.P."/>
            <person name="Grosse-Honebrink A."/>
            <person name="Zhang Y."/>
        </authorList>
    </citation>
    <scope>NUCLEOTIDE SEQUENCE [LARGE SCALE GENOMIC DNA]</scope>
    <source>
        <strain evidence="2 3">BRCS1</strain>
    </source>
</reference>
<dbReference type="Gene3D" id="3.10.450.50">
    <property type="match status" value="1"/>
</dbReference>
<dbReference type="SUPFAM" id="SSF54427">
    <property type="entry name" value="NTF2-like"/>
    <property type="match status" value="1"/>
</dbReference>
<evidence type="ECO:0000259" key="1">
    <source>
        <dbReference type="Pfam" id="PF12680"/>
    </source>
</evidence>
<evidence type="ECO:0000313" key="3">
    <source>
        <dbReference type="Proteomes" id="UP000424673"/>
    </source>
</evidence>
<gene>
    <name evidence="2" type="ORF">F7D13_15865</name>
</gene>
<organism evidence="2 3">
    <name type="scientific">Methylocystis rosea</name>
    <dbReference type="NCBI Taxonomy" id="173366"/>
    <lineage>
        <taxon>Bacteria</taxon>
        <taxon>Pseudomonadati</taxon>
        <taxon>Pseudomonadota</taxon>
        <taxon>Alphaproteobacteria</taxon>
        <taxon>Hyphomicrobiales</taxon>
        <taxon>Methylocystaceae</taxon>
        <taxon>Methylocystis</taxon>
    </lineage>
</organism>